<proteinExistence type="predicted"/>
<feature type="non-terminal residue" evidence="1">
    <location>
        <position position="1"/>
    </location>
</feature>
<dbReference type="AlphaFoldDB" id="A0A3B1B948"/>
<gene>
    <name evidence="1" type="ORF">MNBD_GAMMA19-1381</name>
</gene>
<sequence>CVFVREQTGLKKSYTCQLQKAIYRDHPDKYPPYENDYIKDYSLKYRYRNNLKSFSPEETEPLNSRYITPELFEDRNSLAALIEKDVILQTIYSNKLINILIDGVAYPLSSPILSNRNELTIISENSKVILCVPGHIFSVNCNDPVNNYLQIMILRNTMVQYGDENREKQEHIADYCLYKNSFQSMSQNNQGMLEFDLTDFLHAHKSLFLNDVRNNLYVTTKTLREYHYKKQNKNAFYHLQAINLPFSFVEFYWD</sequence>
<organism evidence="1">
    <name type="scientific">hydrothermal vent metagenome</name>
    <dbReference type="NCBI Taxonomy" id="652676"/>
    <lineage>
        <taxon>unclassified sequences</taxon>
        <taxon>metagenomes</taxon>
        <taxon>ecological metagenomes</taxon>
    </lineage>
</organism>
<name>A0A3B1B948_9ZZZZ</name>
<protein>
    <submittedName>
        <fullName evidence="1">Uncharacterized protein</fullName>
    </submittedName>
</protein>
<evidence type="ECO:0000313" key="1">
    <source>
        <dbReference type="EMBL" id="VAX02845.1"/>
    </source>
</evidence>
<accession>A0A3B1B948</accession>
<reference evidence="1" key="1">
    <citation type="submission" date="2018-06" db="EMBL/GenBank/DDBJ databases">
        <authorList>
            <person name="Zhirakovskaya E."/>
        </authorList>
    </citation>
    <scope>NUCLEOTIDE SEQUENCE</scope>
</reference>
<dbReference type="EMBL" id="UOFV01000351">
    <property type="protein sequence ID" value="VAX02845.1"/>
    <property type="molecule type" value="Genomic_DNA"/>
</dbReference>